<feature type="compositionally biased region" description="Polar residues" evidence="1">
    <location>
        <begin position="87"/>
        <end position="97"/>
    </location>
</feature>
<gene>
    <name evidence="3" type="primary">SMG1</name>
</gene>
<dbReference type="SUPFAM" id="SSF48371">
    <property type="entry name" value="ARM repeat"/>
    <property type="match status" value="1"/>
</dbReference>
<evidence type="ECO:0000259" key="2">
    <source>
        <dbReference type="Pfam" id="PF17229"/>
    </source>
</evidence>
<accession>A0A2K5Q9V9</accession>
<dbReference type="GeneTree" id="ENSGT00940000154776"/>
<evidence type="ECO:0000313" key="4">
    <source>
        <dbReference type="Proteomes" id="UP000233040"/>
    </source>
</evidence>
<evidence type="ECO:0000313" key="3">
    <source>
        <dbReference type="Ensembl" id="ENSCCAP00000012693.1"/>
    </source>
</evidence>
<dbReference type="InterPro" id="IPR016024">
    <property type="entry name" value="ARM-type_fold"/>
</dbReference>
<dbReference type="Gene3D" id="1.25.10.10">
    <property type="entry name" value="Leucine-rich Repeat Variant"/>
    <property type="match status" value="1"/>
</dbReference>
<feature type="domain" description="Serine/threonine-protein kinase SMG1 N-terminal" evidence="2">
    <location>
        <begin position="6"/>
        <end position="114"/>
    </location>
</feature>
<dbReference type="Pfam" id="PF17229">
    <property type="entry name" value="SMG1_N"/>
    <property type="match status" value="1"/>
</dbReference>
<dbReference type="FunFam" id="1.25.10.10:FF:000136">
    <property type="entry name" value="serine/threonine-protein kinase SMG1 isoform X1"/>
    <property type="match status" value="1"/>
</dbReference>
<name>A0A2K5Q9V9_CEBIM</name>
<dbReference type="AlphaFoldDB" id="A0A2K5Q9V9"/>
<feature type="compositionally biased region" description="Basic and acidic residues" evidence="1">
    <location>
        <begin position="43"/>
        <end position="60"/>
    </location>
</feature>
<dbReference type="Proteomes" id="UP000233040">
    <property type="component" value="Unassembled WGS sequence"/>
</dbReference>
<feature type="compositionally biased region" description="Basic and acidic residues" evidence="1">
    <location>
        <begin position="103"/>
        <end position="112"/>
    </location>
</feature>
<feature type="region of interest" description="Disordered" evidence="1">
    <location>
        <begin position="87"/>
        <end position="118"/>
    </location>
</feature>
<reference evidence="3" key="2">
    <citation type="submission" date="2025-09" db="UniProtKB">
        <authorList>
            <consortium name="Ensembl"/>
        </authorList>
    </citation>
    <scope>IDENTIFICATION</scope>
</reference>
<protein>
    <submittedName>
        <fullName evidence="3">SMG1 nonsense mediated mRNA decay associated PI3K related kinase</fullName>
    </submittedName>
</protein>
<sequence>MRFLRTDSASADPDNLKYSSSRDRGGSSSYGLQPSNSAVVSRQRHDDTRVHADIQNDEKGGYSVNGGSGENTYGRKSLGQELRVNNVTSPEFTSVQHGSRALATKDMRKSQERSMSYSDESRLSNLLRRITREDDRDRRLATVKQLKEFIQQPENKLVLVKQLDNILAAIHDVLNESSKLLQELRQEGACCLGLLCASLSYEAEKIFKWIFSKFSSSAKDEVKLLYLCATYKALETVGEKKAFSSVMQLVMTSLQSILENVDTPELLCKCVKCILLVARCYPHIFSTNFRDTVDILVGWHIDHTQKPSLTQQVSDLSHVASGESVDEDVPPPSVSLPKLAALLRVFSTVVRSIGERFSPIRGPPITEAYVTDVLYRVMRCVKAANQVFFSEAVLTAANECVGVLLGSLDPSMTIHCEMVITYGLDQLENCQTCGTDYIISVLNLLTLIVEQINTKLPSSFVEKLFIPSSKLLFLRYHKEKEVVAVAHAVYQAVLSLKNIPVLETAYKLILGEMTCALNNLLHSLQLPEACSEIKHEAFKNHVFNVDNAKFVVIFDLSALTTIGNAKNSLIGVSL</sequence>
<dbReference type="Ensembl" id="ENSCCAT00000030113.1">
    <property type="protein sequence ID" value="ENSCCAP00000012693.1"/>
    <property type="gene ID" value="ENSCCAG00000023693.1"/>
</dbReference>
<reference evidence="3" key="1">
    <citation type="submission" date="2025-08" db="UniProtKB">
        <authorList>
            <consortium name="Ensembl"/>
        </authorList>
    </citation>
    <scope>IDENTIFICATION</scope>
</reference>
<evidence type="ECO:0000256" key="1">
    <source>
        <dbReference type="SAM" id="MobiDB-lite"/>
    </source>
</evidence>
<feature type="region of interest" description="Disordered" evidence="1">
    <location>
        <begin position="1"/>
        <end position="75"/>
    </location>
</feature>
<proteinExistence type="predicted"/>
<dbReference type="InterPro" id="IPR035175">
    <property type="entry name" value="SMG1_N"/>
</dbReference>
<organism evidence="3 4">
    <name type="scientific">Cebus imitator</name>
    <name type="common">Panamanian white-faced capuchin</name>
    <name type="synonym">Cebus capucinus imitator</name>
    <dbReference type="NCBI Taxonomy" id="2715852"/>
    <lineage>
        <taxon>Eukaryota</taxon>
        <taxon>Metazoa</taxon>
        <taxon>Chordata</taxon>
        <taxon>Craniata</taxon>
        <taxon>Vertebrata</taxon>
        <taxon>Euteleostomi</taxon>
        <taxon>Mammalia</taxon>
        <taxon>Eutheria</taxon>
        <taxon>Euarchontoglires</taxon>
        <taxon>Primates</taxon>
        <taxon>Haplorrhini</taxon>
        <taxon>Platyrrhini</taxon>
        <taxon>Cebidae</taxon>
        <taxon>Cebinae</taxon>
        <taxon>Cebus</taxon>
    </lineage>
</organism>
<dbReference type="InterPro" id="IPR011989">
    <property type="entry name" value="ARM-like"/>
</dbReference>
<keyword evidence="4" id="KW-1185">Reference proteome</keyword>